<protein>
    <submittedName>
        <fullName evidence="2">Uncharacterized protein</fullName>
    </submittedName>
</protein>
<evidence type="ECO:0000256" key="1">
    <source>
        <dbReference type="SAM" id="MobiDB-lite"/>
    </source>
</evidence>
<sequence>MPDDIAVPQRTVDVDPTALDIDSASLYRAIAQSEKGSADLSTPGAGAAADVTAPGTPDRTATAPDDVASVLANLALDGPDTDTVPSNRRPAVPPGLAISEGPDSRKHDVGGLLEGVAGGPSAPTPPAREPAESPNPASGPTPDIDPSLDGPAEPSEVPAQSEPNPASEPGPAAATIDPEAAGELAASDPGSLRTKAKRPDRRALWPLPGPAAKADADDAEGADGPNRSSGSEIGKRITERAQSAVRDIERSVRRAIDGLRPRRSSSSSPGE</sequence>
<organism evidence="2 3">
    <name type="scientific">Mycolicibacterium fallax</name>
    <name type="common">Mycobacterium fallax</name>
    <dbReference type="NCBI Taxonomy" id="1793"/>
    <lineage>
        <taxon>Bacteria</taxon>
        <taxon>Bacillati</taxon>
        <taxon>Actinomycetota</taxon>
        <taxon>Actinomycetes</taxon>
        <taxon>Mycobacteriales</taxon>
        <taxon>Mycobacteriaceae</taxon>
        <taxon>Mycolicibacterium</taxon>
    </lineage>
</organism>
<name>A0A1X1RME9_MYCFA</name>
<evidence type="ECO:0000313" key="2">
    <source>
        <dbReference type="EMBL" id="ORV09707.1"/>
    </source>
</evidence>
<dbReference type="AlphaFoldDB" id="A0A1X1RME9"/>
<comment type="caution">
    <text evidence="2">The sequence shown here is derived from an EMBL/GenBank/DDBJ whole genome shotgun (WGS) entry which is preliminary data.</text>
</comment>
<accession>A0A1X1RME9</accession>
<keyword evidence="3" id="KW-1185">Reference proteome</keyword>
<feature type="compositionally biased region" description="Basic and acidic residues" evidence="1">
    <location>
        <begin position="246"/>
        <end position="260"/>
    </location>
</feature>
<proteinExistence type="predicted"/>
<dbReference type="STRING" id="1793.AWC04_01235"/>
<feature type="region of interest" description="Disordered" evidence="1">
    <location>
        <begin position="75"/>
        <end position="271"/>
    </location>
</feature>
<feature type="region of interest" description="Disordered" evidence="1">
    <location>
        <begin position="34"/>
        <end position="63"/>
    </location>
</feature>
<dbReference type="Proteomes" id="UP000193484">
    <property type="component" value="Unassembled WGS sequence"/>
</dbReference>
<evidence type="ECO:0000313" key="3">
    <source>
        <dbReference type="Proteomes" id="UP000193484"/>
    </source>
</evidence>
<gene>
    <name evidence="2" type="ORF">AWC04_01235</name>
</gene>
<reference evidence="2 3" key="1">
    <citation type="submission" date="2016-01" db="EMBL/GenBank/DDBJ databases">
        <title>The new phylogeny of the genus Mycobacterium.</title>
        <authorList>
            <person name="Tarcisio F."/>
            <person name="Conor M."/>
            <person name="Antonella G."/>
            <person name="Elisabetta G."/>
            <person name="Giulia F.S."/>
            <person name="Sara T."/>
            <person name="Anna F."/>
            <person name="Clotilde B."/>
            <person name="Roberto B."/>
            <person name="Veronica D.S."/>
            <person name="Fabio R."/>
            <person name="Monica P."/>
            <person name="Olivier J."/>
            <person name="Enrico T."/>
            <person name="Nicola S."/>
        </authorList>
    </citation>
    <scope>NUCLEOTIDE SEQUENCE [LARGE SCALE GENOMIC DNA]</scope>
    <source>
        <strain evidence="2 3">DSM 44179</strain>
    </source>
</reference>
<dbReference type="EMBL" id="LQOJ01000006">
    <property type="protein sequence ID" value="ORV09707.1"/>
    <property type="molecule type" value="Genomic_DNA"/>
</dbReference>